<sequence length="319" mass="35323">MTSSQQPPSNHNRTPNMAPRRDTEPAQDRPRQNTTRMAVFEDGRLVRTNGIPRSFDEEYHLLNIAAPPPSPLGDDNNSFHPSRPQPPVPLPPTYTMLPGSRERVIERGPAFDSSIRLSHRDLSQLFHNPDPSRINNRDLSPSTTPFLIAFLIDGLPSGTRLIKTTHRIPSRGTIPHLSWSTLETAWSAHYGSAVNAPDEVGVYETAFTLGQVLRQVGDGGGDMKRDSSENKNATAGEVESQGQGQDCMFSAYYRLVNPDLREFAGQDRPSGGSGGREGLARTDEDGVPRYFGKKDGEDVRSIRDAVRRGWRRLTSRRGG</sequence>
<feature type="compositionally biased region" description="Basic and acidic residues" evidence="1">
    <location>
        <begin position="278"/>
        <end position="295"/>
    </location>
</feature>
<accession>A0AAD5RJ65</accession>
<name>A0AAD5RJ65_9PEZI</name>
<protein>
    <submittedName>
        <fullName evidence="2">Uncharacterized protein</fullName>
    </submittedName>
</protein>
<gene>
    <name evidence="2" type="ORF">MKZ38_006206</name>
</gene>
<feature type="region of interest" description="Disordered" evidence="1">
    <location>
        <begin position="218"/>
        <end position="242"/>
    </location>
</feature>
<organism evidence="2 3">
    <name type="scientific">Zalerion maritima</name>
    <dbReference type="NCBI Taxonomy" id="339359"/>
    <lineage>
        <taxon>Eukaryota</taxon>
        <taxon>Fungi</taxon>
        <taxon>Dikarya</taxon>
        <taxon>Ascomycota</taxon>
        <taxon>Pezizomycotina</taxon>
        <taxon>Sordariomycetes</taxon>
        <taxon>Lulworthiomycetidae</taxon>
        <taxon>Lulworthiales</taxon>
        <taxon>Lulworthiaceae</taxon>
        <taxon>Zalerion</taxon>
    </lineage>
</organism>
<dbReference type="Proteomes" id="UP001201980">
    <property type="component" value="Unassembled WGS sequence"/>
</dbReference>
<evidence type="ECO:0000256" key="1">
    <source>
        <dbReference type="SAM" id="MobiDB-lite"/>
    </source>
</evidence>
<evidence type="ECO:0000313" key="2">
    <source>
        <dbReference type="EMBL" id="KAJ2895734.1"/>
    </source>
</evidence>
<feature type="compositionally biased region" description="Polar residues" evidence="1">
    <location>
        <begin position="1"/>
        <end position="15"/>
    </location>
</feature>
<proteinExistence type="predicted"/>
<evidence type="ECO:0000313" key="3">
    <source>
        <dbReference type="Proteomes" id="UP001201980"/>
    </source>
</evidence>
<feature type="region of interest" description="Disordered" evidence="1">
    <location>
        <begin position="65"/>
        <end position="90"/>
    </location>
</feature>
<feature type="compositionally biased region" description="Basic and acidic residues" evidence="1">
    <location>
        <begin position="19"/>
        <end position="31"/>
    </location>
</feature>
<keyword evidence="3" id="KW-1185">Reference proteome</keyword>
<feature type="region of interest" description="Disordered" evidence="1">
    <location>
        <begin position="1"/>
        <end position="43"/>
    </location>
</feature>
<comment type="caution">
    <text evidence="2">The sequence shown here is derived from an EMBL/GenBank/DDBJ whole genome shotgun (WGS) entry which is preliminary data.</text>
</comment>
<dbReference type="AlphaFoldDB" id="A0AAD5RJ65"/>
<reference evidence="2" key="1">
    <citation type="submission" date="2022-07" db="EMBL/GenBank/DDBJ databases">
        <title>Draft genome sequence of Zalerion maritima ATCC 34329, a (micro)plastics degrading marine fungus.</title>
        <authorList>
            <person name="Paco A."/>
            <person name="Goncalves M.F.M."/>
            <person name="Rocha-Santos T.A.P."/>
            <person name="Alves A."/>
        </authorList>
    </citation>
    <scope>NUCLEOTIDE SEQUENCE</scope>
    <source>
        <strain evidence="2">ATCC 34329</strain>
    </source>
</reference>
<feature type="region of interest" description="Disordered" evidence="1">
    <location>
        <begin position="262"/>
        <end position="295"/>
    </location>
</feature>
<dbReference type="EMBL" id="JAKWBI020000379">
    <property type="protein sequence ID" value="KAJ2895734.1"/>
    <property type="molecule type" value="Genomic_DNA"/>
</dbReference>